<proteinExistence type="predicted"/>
<evidence type="ECO:0000313" key="3">
    <source>
        <dbReference type="Proteomes" id="UP001597231"/>
    </source>
</evidence>
<keyword evidence="3" id="KW-1185">Reference proteome</keyword>
<keyword evidence="1" id="KW-0812">Transmembrane</keyword>
<gene>
    <name evidence="2" type="ORF">ACFQ38_17395</name>
</gene>
<organism evidence="2 3">
    <name type="scientific">Sporosarcina contaminans</name>
    <dbReference type="NCBI Taxonomy" id="633403"/>
    <lineage>
        <taxon>Bacteria</taxon>
        <taxon>Bacillati</taxon>
        <taxon>Bacillota</taxon>
        <taxon>Bacilli</taxon>
        <taxon>Bacillales</taxon>
        <taxon>Caryophanaceae</taxon>
        <taxon>Sporosarcina</taxon>
    </lineage>
</organism>
<keyword evidence="1" id="KW-1133">Transmembrane helix</keyword>
<keyword evidence="1" id="KW-0472">Membrane</keyword>
<feature type="transmembrane region" description="Helical" evidence="1">
    <location>
        <begin position="21"/>
        <end position="44"/>
    </location>
</feature>
<evidence type="ECO:0000256" key="1">
    <source>
        <dbReference type="SAM" id="Phobius"/>
    </source>
</evidence>
<reference evidence="3" key="1">
    <citation type="journal article" date="2019" name="Int. J. Syst. Evol. Microbiol.">
        <title>The Global Catalogue of Microorganisms (GCM) 10K type strain sequencing project: providing services to taxonomists for standard genome sequencing and annotation.</title>
        <authorList>
            <consortium name="The Broad Institute Genomics Platform"/>
            <consortium name="The Broad Institute Genome Sequencing Center for Infectious Disease"/>
            <person name="Wu L."/>
            <person name="Ma J."/>
        </authorList>
    </citation>
    <scope>NUCLEOTIDE SEQUENCE [LARGE SCALE GENOMIC DNA]</scope>
    <source>
        <strain evidence="3">CCUG 53915</strain>
    </source>
</reference>
<protein>
    <submittedName>
        <fullName evidence="2">Uncharacterized protein</fullName>
    </submittedName>
</protein>
<comment type="caution">
    <text evidence="2">The sequence shown here is derived from an EMBL/GenBank/DDBJ whole genome shotgun (WGS) entry which is preliminary data.</text>
</comment>
<dbReference type="RefSeq" id="WP_336823420.1">
    <property type="nucleotide sequence ID" value="NZ_JBHTLT010000131.1"/>
</dbReference>
<dbReference type="EMBL" id="JBHTLT010000131">
    <property type="protein sequence ID" value="MFD1206875.1"/>
    <property type="molecule type" value="Genomic_DNA"/>
</dbReference>
<evidence type="ECO:0000313" key="2">
    <source>
        <dbReference type="EMBL" id="MFD1206875.1"/>
    </source>
</evidence>
<sequence>MKMRRKKKKESRNERYTFFDFILDALFFIPDILFFLFRLILYPFRTLVRWILEL</sequence>
<accession>A0ABW3U2I3</accession>
<dbReference type="Proteomes" id="UP001597231">
    <property type="component" value="Unassembled WGS sequence"/>
</dbReference>
<name>A0ABW3U2I3_9BACL</name>